<evidence type="ECO:0000259" key="6">
    <source>
        <dbReference type="PROSITE" id="PS51826"/>
    </source>
</evidence>
<dbReference type="EMBL" id="JBBJCI010000152">
    <property type="protein sequence ID" value="KAK7241906.1"/>
    <property type="molecule type" value="Genomic_DNA"/>
</dbReference>
<keyword evidence="3" id="KW-0012">Acyltransferase</keyword>
<organism evidence="7 8">
    <name type="scientific">Aureococcus anophagefferens</name>
    <name type="common">Harmful bloom alga</name>
    <dbReference type="NCBI Taxonomy" id="44056"/>
    <lineage>
        <taxon>Eukaryota</taxon>
        <taxon>Sar</taxon>
        <taxon>Stramenopiles</taxon>
        <taxon>Ochrophyta</taxon>
        <taxon>Pelagophyceae</taxon>
        <taxon>Pelagomonadales</taxon>
        <taxon>Pelagomonadaceae</taxon>
        <taxon>Aureococcus</taxon>
    </lineage>
</organism>
<reference evidence="7 8" key="1">
    <citation type="submission" date="2024-03" db="EMBL/GenBank/DDBJ databases">
        <title>Aureococcus anophagefferens CCMP1851 and Kratosvirus quantuckense: Draft genome of a second virus-susceptible host strain in the model system.</title>
        <authorList>
            <person name="Chase E."/>
            <person name="Truchon A.R."/>
            <person name="Schepens W."/>
            <person name="Wilhelm S.W."/>
        </authorList>
    </citation>
    <scope>NUCLEOTIDE SEQUENCE [LARGE SCALE GENOMIC DNA]</scope>
    <source>
        <strain evidence="7 8">CCMP1851</strain>
    </source>
</reference>
<keyword evidence="8" id="KW-1185">Reference proteome</keyword>
<feature type="region of interest" description="Disordered" evidence="4">
    <location>
        <begin position="216"/>
        <end position="273"/>
    </location>
</feature>
<keyword evidence="2 3" id="KW-0450">Lipoyl</keyword>
<protein>
    <recommendedName>
        <fullName evidence="3">Dihydrolipoamide acetyltransferase component of pyruvate dehydrogenase complex</fullName>
        <ecNumber evidence="3">2.3.1.-</ecNumber>
    </recommendedName>
</protein>
<evidence type="ECO:0000259" key="5">
    <source>
        <dbReference type="PROSITE" id="PS50968"/>
    </source>
</evidence>
<comment type="caution">
    <text evidence="7">The sequence shown here is derived from an EMBL/GenBank/DDBJ whole genome shotgun (WGS) entry which is preliminary data.</text>
</comment>
<dbReference type="InterPro" id="IPR023213">
    <property type="entry name" value="CAT-like_dom_sf"/>
</dbReference>
<dbReference type="PROSITE" id="PS50968">
    <property type="entry name" value="BIOTINYL_LIPOYL"/>
    <property type="match status" value="1"/>
</dbReference>
<dbReference type="PROSITE" id="PS51826">
    <property type="entry name" value="PSBD"/>
    <property type="match status" value="1"/>
</dbReference>
<name>A0ABR1G0R0_AURAN</name>
<dbReference type="SUPFAM" id="SSF47005">
    <property type="entry name" value="Peripheral subunit-binding domain of 2-oxo acid dehydrogenase complex"/>
    <property type="match status" value="1"/>
</dbReference>
<evidence type="ECO:0000256" key="3">
    <source>
        <dbReference type="RuleBase" id="RU003423"/>
    </source>
</evidence>
<proteinExistence type="inferred from homology"/>
<dbReference type="EC" id="2.3.1.-" evidence="3"/>
<evidence type="ECO:0000313" key="8">
    <source>
        <dbReference type="Proteomes" id="UP001363151"/>
    </source>
</evidence>
<dbReference type="InterPro" id="IPR000089">
    <property type="entry name" value="Biotin_lipoyl"/>
</dbReference>
<feature type="region of interest" description="Disordered" evidence="4">
    <location>
        <begin position="70"/>
        <end position="105"/>
    </location>
</feature>
<dbReference type="PANTHER" id="PTHR23151:SF75">
    <property type="entry name" value="DIHYDROLIPOYLLYSINE-RESIDUE ACETYLTRANSFERASE COMPONENT 5 OF PYRUVATE DEHYDROGENASE COMPLEX, CHLOROPLASTIC"/>
    <property type="match status" value="1"/>
</dbReference>
<dbReference type="Pfam" id="PF02817">
    <property type="entry name" value="E3_binding"/>
    <property type="match status" value="1"/>
</dbReference>
<feature type="compositionally biased region" description="Basic residues" evidence="4">
    <location>
        <begin position="225"/>
        <end position="241"/>
    </location>
</feature>
<dbReference type="CDD" id="cd06849">
    <property type="entry name" value="lipoyl_domain"/>
    <property type="match status" value="1"/>
</dbReference>
<dbReference type="Gene3D" id="4.10.320.10">
    <property type="entry name" value="E3-binding domain"/>
    <property type="match status" value="1"/>
</dbReference>
<accession>A0ABR1G0R0</accession>
<evidence type="ECO:0000256" key="2">
    <source>
        <dbReference type="ARBA" id="ARBA00022823"/>
    </source>
</evidence>
<evidence type="ECO:0000256" key="4">
    <source>
        <dbReference type="SAM" id="MobiDB-lite"/>
    </source>
</evidence>
<comment type="cofactor">
    <cofactor evidence="3">
        <name>(R)-lipoate</name>
        <dbReference type="ChEBI" id="CHEBI:83088"/>
    </cofactor>
</comment>
<feature type="domain" description="Peripheral subunit-binding (PSBD)" evidence="6">
    <location>
        <begin position="267"/>
        <end position="304"/>
    </location>
</feature>
<feature type="compositionally biased region" description="Low complexity" evidence="4">
    <location>
        <begin position="244"/>
        <end position="273"/>
    </location>
</feature>
<gene>
    <name evidence="7" type="ORF">SO694_00019461</name>
</gene>
<dbReference type="PANTHER" id="PTHR23151">
    <property type="entry name" value="DIHYDROLIPOAMIDE ACETYL/SUCCINYL-TRANSFERASE-RELATED"/>
    <property type="match status" value="1"/>
</dbReference>
<comment type="similarity">
    <text evidence="1 3">Belongs to the 2-oxoacid dehydrogenase family.</text>
</comment>
<feature type="domain" description="Lipoyl-binding" evidence="5">
    <location>
        <begin position="106"/>
        <end position="182"/>
    </location>
</feature>
<dbReference type="InterPro" id="IPR045257">
    <property type="entry name" value="E2/Pdx1"/>
</dbReference>
<dbReference type="Proteomes" id="UP001363151">
    <property type="component" value="Unassembled WGS sequence"/>
</dbReference>
<sequence length="547" mass="56299">MLLLLVAGAAALRAPSGLRCPRFTGATVLRSSTTEIMMPALSYLAAVFVGEGEDADVGVPVGVLAETPEEAKAFSGGPSGGGAAPRSQRRQRRQRARAPAGDAPESVAVAMPALSSTMTAGTIVSWLKGVGDKVEAGDPVMVVESDKADMEVESFDGGLRRRAILVDEGTEAAVGDVVALLAPTEAAIAERAARRAPAAAAKAPAGDRVAASGYAKKVAAGAAPTRRRRRRHRARRPRRRARDAAAPRARAPGARKPSWTPTPGATTATPKAAKLAKSKNLDLAGVAGTGRFGRVTEDDVKKALGIAEPAKPKLVPAGGPAPPPAGVVDMTGMQKAIAKNMEATLAVPVFRVSKTVRTDAFDALYQKLKPDGVTVSALLAKAVAGALVKTPLMNAKYEPGAFSYNGDVNVAMAVALDGGLITPTLRNADQLSLADLSAEWKSLVGKAKSGSLKPEEYTTGTFTISNLGMFDVAQFDAILPPGQGAILAISSSKNVVVPMPGSLLGVGIEKQMTVTVTCDHRIISGADAAVFLKDFAAAVENPATLTK</sequence>
<dbReference type="Pfam" id="PF00198">
    <property type="entry name" value="2-oxoacid_dh"/>
    <property type="match status" value="1"/>
</dbReference>
<evidence type="ECO:0000256" key="1">
    <source>
        <dbReference type="ARBA" id="ARBA00007317"/>
    </source>
</evidence>
<dbReference type="SUPFAM" id="SSF52777">
    <property type="entry name" value="CoA-dependent acyltransferases"/>
    <property type="match status" value="1"/>
</dbReference>
<evidence type="ECO:0000313" key="7">
    <source>
        <dbReference type="EMBL" id="KAK7241906.1"/>
    </source>
</evidence>
<dbReference type="Gene3D" id="2.40.50.100">
    <property type="match status" value="1"/>
</dbReference>
<dbReference type="InterPro" id="IPR001078">
    <property type="entry name" value="2-oxoacid_DH_actylTfrase"/>
</dbReference>
<dbReference type="InterPro" id="IPR011053">
    <property type="entry name" value="Single_hybrid_motif"/>
</dbReference>
<dbReference type="Pfam" id="PF00364">
    <property type="entry name" value="Biotin_lipoyl"/>
    <property type="match status" value="1"/>
</dbReference>
<dbReference type="InterPro" id="IPR036625">
    <property type="entry name" value="E3-bd_dom_sf"/>
</dbReference>
<keyword evidence="3" id="KW-0808">Transferase</keyword>
<feature type="compositionally biased region" description="Basic residues" evidence="4">
    <location>
        <begin position="87"/>
        <end position="96"/>
    </location>
</feature>
<dbReference type="Gene3D" id="3.30.559.10">
    <property type="entry name" value="Chloramphenicol acetyltransferase-like domain"/>
    <property type="match status" value="1"/>
</dbReference>
<dbReference type="SUPFAM" id="SSF51230">
    <property type="entry name" value="Single hybrid motif"/>
    <property type="match status" value="1"/>
</dbReference>
<dbReference type="InterPro" id="IPR004167">
    <property type="entry name" value="PSBD"/>
</dbReference>